<dbReference type="InterPro" id="IPR019734">
    <property type="entry name" value="TPR_rpt"/>
</dbReference>
<dbReference type="PROSITE" id="PS50005">
    <property type="entry name" value="TPR"/>
    <property type="match status" value="1"/>
</dbReference>
<dbReference type="HOGENOM" id="CLU_651668_0_0_9"/>
<dbReference type="PROSITE" id="PS50943">
    <property type="entry name" value="HTH_CROC1"/>
    <property type="match status" value="1"/>
</dbReference>
<accession>L1QAX4</accession>
<dbReference type="InterPro" id="IPR011990">
    <property type="entry name" value="TPR-like_helical_dom_sf"/>
</dbReference>
<dbReference type="InterPro" id="IPR010982">
    <property type="entry name" value="Lambda_DNA-bd_dom_sf"/>
</dbReference>
<protein>
    <submittedName>
        <fullName evidence="3">Tetratricopeptide repeat protein</fullName>
    </submittedName>
</protein>
<dbReference type="SMART" id="SM00028">
    <property type="entry name" value="TPR"/>
    <property type="match status" value="6"/>
</dbReference>
<dbReference type="InterPro" id="IPR001387">
    <property type="entry name" value="Cro/C1-type_HTH"/>
</dbReference>
<dbReference type="Gene3D" id="1.10.260.40">
    <property type="entry name" value="lambda repressor-like DNA-binding domains"/>
    <property type="match status" value="1"/>
</dbReference>
<dbReference type="eggNOG" id="COG1396">
    <property type="taxonomic scope" value="Bacteria"/>
</dbReference>
<dbReference type="EMBL" id="AMEZ01000075">
    <property type="protein sequence ID" value="EKY25129.1"/>
    <property type="molecule type" value="Genomic_DNA"/>
</dbReference>
<dbReference type="OrthoDB" id="2986817at2"/>
<proteinExistence type="predicted"/>
<dbReference type="PROSITE" id="PS50293">
    <property type="entry name" value="TPR_REGION"/>
    <property type="match status" value="1"/>
</dbReference>
<dbReference type="Gene3D" id="1.25.40.10">
    <property type="entry name" value="Tetratricopeptide repeat domain"/>
    <property type="match status" value="3"/>
</dbReference>
<dbReference type="PATRIC" id="fig|545697.3.peg.2556"/>
<dbReference type="AlphaFoldDB" id="L1QAX4"/>
<sequence length="420" mass="50051">MEILSTGEKIKRARIYKGVTLKELCGEKISISKMSCIENGKIKADEDVLKFIADKLDIDFEYLVQDVYEQISNNLNAIRNKVIPEDEIENVIDYNLEFAKKYNFYQLAFDLTHILFSYYLEKNKIENIQILISKYYEIYQNTCCKDNILVYYNDMATLFDKTCEYNEAINYYKRLRLIIEEDEIGTKKQYIYACFHEAVCYKNINNIEKAYELLKKILKFVDEFTGDKDKGEFYHEFAIINILLHKVEAEKYIELSYEYQKDNKIALANSKERNGKCYFEIGENDKALTEIEEGISIFPKNNKHEYCEFLINCIATLYENQELEKASNIIEEALNLSIDLEEDKLIEKAYYYKGMIYQKQGQYFQAEMYMNLATDLLLRDATKDQKYKRYNEMALLYYNLKEYKESIKYFTLAMNIEKRL</sequence>
<dbReference type="SUPFAM" id="SSF48452">
    <property type="entry name" value="TPR-like"/>
    <property type="match status" value="2"/>
</dbReference>
<dbReference type="PANTHER" id="PTHR12558">
    <property type="entry name" value="CELL DIVISION CYCLE 16,23,27"/>
    <property type="match status" value="1"/>
</dbReference>
<keyword evidence="4" id="KW-1185">Reference proteome</keyword>
<gene>
    <name evidence="3" type="ORF">HMPREF0216_02597</name>
</gene>
<name>L1QAX4_9CLOT</name>
<dbReference type="CDD" id="cd00093">
    <property type="entry name" value="HTH_XRE"/>
    <property type="match status" value="1"/>
</dbReference>
<dbReference type="STRING" id="545697.HMPREF0216_02597"/>
<feature type="repeat" description="TPR" evidence="1">
    <location>
        <begin position="268"/>
        <end position="301"/>
    </location>
</feature>
<dbReference type="GO" id="GO:0003677">
    <property type="term" value="F:DNA binding"/>
    <property type="evidence" value="ECO:0007669"/>
    <property type="project" value="InterPro"/>
</dbReference>
<dbReference type="Pfam" id="PF13181">
    <property type="entry name" value="TPR_8"/>
    <property type="match status" value="1"/>
</dbReference>
<comment type="caution">
    <text evidence="3">The sequence shown here is derived from an EMBL/GenBank/DDBJ whole genome shotgun (WGS) entry which is preliminary data.</text>
</comment>
<evidence type="ECO:0000313" key="4">
    <source>
        <dbReference type="Proteomes" id="UP000010420"/>
    </source>
</evidence>
<evidence type="ECO:0000259" key="2">
    <source>
        <dbReference type="PROSITE" id="PS50943"/>
    </source>
</evidence>
<feature type="domain" description="HTH cro/C1-type" evidence="2">
    <location>
        <begin position="10"/>
        <end position="63"/>
    </location>
</feature>
<reference evidence="3 4" key="1">
    <citation type="submission" date="2012-05" db="EMBL/GenBank/DDBJ databases">
        <authorList>
            <person name="Weinstock G."/>
            <person name="Sodergren E."/>
            <person name="Lobos E.A."/>
            <person name="Fulton L."/>
            <person name="Fulton R."/>
            <person name="Courtney L."/>
            <person name="Fronick C."/>
            <person name="O'Laughlin M."/>
            <person name="Godfrey J."/>
            <person name="Wilson R.M."/>
            <person name="Miner T."/>
            <person name="Farmer C."/>
            <person name="Delehaunty K."/>
            <person name="Cordes M."/>
            <person name="Minx P."/>
            <person name="Tomlinson C."/>
            <person name="Chen J."/>
            <person name="Wollam A."/>
            <person name="Pepin K.H."/>
            <person name="Bhonagiri V."/>
            <person name="Zhang X."/>
            <person name="Suruliraj S."/>
            <person name="Warren W."/>
            <person name="Mitreva M."/>
            <person name="Mardis E.R."/>
            <person name="Wilson R.K."/>
        </authorList>
    </citation>
    <scope>NUCLEOTIDE SEQUENCE [LARGE SCALE GENOMIC DNA]</scope>
    <source>
        <strain evidence="3 4">DSM 1785</strain>
    </source>
</reference>
<evidence type="ECO:0000313" key="3">
    <source>
        <dbReference type="EMBL" id="EKY25129.1"/>
    </source>
</evidence>
<dbReference type="SUPFAM" id="SSF47413">
    <property type="entry name" value="lambda repressor-like DNA-binding domains"/>
    <property type="match status" value="1"/>
</dbReference>
<dbReference type="RefSeq" id="WP_005214610.1">
    <property type="nucleotide sequence ID" value="NZ_KB291665.1"/>
</dbReference>
<dbReference type="PANTHER" id="PTHR12558:SF13">
    <property type="entry name" value="CELL DIVISION CYCLE PROTEIN 27 HOMOLOG"/>
    <property type="match status" value="1"/>
</dbReference>
<keyword evidence="1" id="KW-0802">TPR repeat</keyword>
<dbReference type="Proteomes" id="UP000010420">
    <property type="component" value="Unassembled WGS sequence"/>
</dbReference>
<organism evidence="3 4">
    <name type="scientific">Clostridium celatum DSM 1785</name>
    <dbReference type="NCBI Taxonomy" id="545697"/>
    <lineage>
        <taxon>Bacteria</taxon>
        <taxon>Bacillati</taxon>
        <taxon>Bacillota</taxon>
        <taxon>Clostridia</taxon>
        <taxon>Eubacteriales</taxon>
        <taxon>Clostridiaceae</taxon>
        <taxon>Clostridium</taxon>
    </lineage>
</organism>
<evidence type="ECO:0000256" key="1">
    <source>
        <dbReference type="PROSITE-ProRule" id="PRU00339"/>
    </source>
</evidence>